<sequence length="84" mass="9742">MDFLLLIFYLAGYFKILRKSENGSKTKMDFFKTGTISCADHPIVRTVLQITVPDFPHTLSPFYQNFPNLLSAFYDNKLIIISKF</sequence>
<reference evidence="1 2" key="1">
    <citation type="journal article" date="2012" name="Arch. Virol.">
        <title>Bacteriophage vB_EcoM_FV3: a new member of "rV5-like viruses".</title>
        <authorList>
            <person name="Truncaite L."/>
            <person name="Simoliunas E."/>
            <person name="Zajanckauskaite A."/>
            <person name="Kaliniene L."/>
            <person name="Mankeviciute R."/>
            <person name="Staniulis J."/>
            <person name="Klausa V."/>
            <person name="Meskys R."/>
        </authorList>
    </citation>
    <scope>NUCLEOTIDE SEQUENCE [LARGE SCALE GENOMIC DNA]</scope>
</reference>
<dbReference type="RefSeq" id="YP_007006354.1">
    <property type="nucleotide sequence ID" value="NC_019517.1"/>
</dbReference>
<evidence type="ECO:0000313" key="2">
    <source>
        <dbReference type="Proteomes" id="UP000009052"/>
    </source>
</evidence>
<keyword evidence="2" id="KW-1185">Reference proteome</keyword>
<evidence type="ECO:0000313" key="1">
    <source>
        <dbReference type="EMBL" id="AEZ65319.1"/>
    </source>
</evidence>
<organism evidence="1 2">
    <name type="scientific">Escherichia phage FV3</name>
    <dbReference type="NCBI Taxonomy" id="1131317"/>
    <lineage>
        <taxon>Viruses</taxon>
        <taxon>Duplodnaviria</taxon>
        <taxon>Heunggongvirae</taxon>
        <taxon>Uroviricota</taxon>
        <taxon>Caudoviricetes</taxon>
        <taxon>Vequintavirinae</taxon>
        <taxon>Vequintavirus</taxon>
        <taxon>Vequintavirus SYGMH1</taxon>
        <taxon>Vequintavirus FV3</taxon>
    </lineage>
</organism>
<dbReference type="GeneID" id="14011842"/>
<gene>
    <name evidence="1" type="ORF">FV3_00183</name>
</gene>
<dbReference type="Proteomes" id="UP000009052">
    <property type="component" value="Segment"/>
</dbReference>
<dbReference type="EMBL" id="JQ031132">
    <property type="protein sequence ID" value="AEZ65319.1"/>
    <property type="molecule type" value="Genomic_DNA"/>
</dbReference>
<dbReference type="KEGG" id="vg:14011842"/>
<name>H6W8A4_9CAUD</name>
<proteinExistence type="predicted"/>
<protein>
    <submittedName>
        <fullName evidence="1">Uncharacterized protein</fullName>
    </submittedName>
</protein>
<accession>H6W8A4</accession>